<organism evidence="2 3">
    <name type="scientific">Streptomyces hyaluromycini</name>
    <dbReference type="NCBI Taxonomy" id="1377993"/>
    <lineage>
        <taxon>Bacteria</taxon>
        <taxon>Bacillati</taxon>
        <taxon>Actinomycetota</taxon>
        <taxon>Actinomycetes</taxon>
        <taxon>Kitasatosporales</taxon>
        <taxon>Streptomycetaceae</taxon>
        <taxon>Streptomyces</taxon>
    </lineage>
</organism>
<feature type="non-terminal residue" evidence="2">
    <location>
        <position position="1"/>
    </location>
</feature>
<accession>A0ABV1XCR4</accession>
<dbReference type="RefSeq" id="WP_350790744.1">
    <property type="nucleotide sequence ID" value="NZ_JBEPEK010000660.1"/>
</dbReference>
<dbReference type="EMBL" id="JBEPEK010000660">
    <property type="protein sequence ID" value="MER7186796.1"/>
    <property type="molecule type" value="Genomic_DNA"/>
</dbReference>
<reference evidence="2 3" key="1">
    <citation type="submission" date="2024-06" db="EMBL/GenBank/DDBJ databases">
        <title>The Natural Products Discovery Center: Release of the First 8490 Sequenced Strains for Exploring Actinobacteria Biosynthetic Diversity.</title>
        <authorList>
            <person name="Kalkreuter E."/>
            <person name="Kautsar S.A."/>
            <person name="Yang D."/>
            <person name="Bader C.D."/>
            <person name="Teijaro C.N."/>
            <person name="Fluegel L."/>
            <person name="Davis C.M."/>
            <person name="Simpson J.R."/>
            <person name="Lauterbach L."/>
            <person name="Steele A.D."/>
            <person name="Gui C."/>
            <person name="Meng S."/>
            <person name="Li G."/>
            <person name="Viehrig K."/>
            <person name="Ye F."/>
            <person name="Su P."/>
            <person name="Kiefer A.F."/>
            <person name="Nichols A."/>
            <person name="Cepeda A.J."/>
            <person name="Yan W."/>
            <person name="Fan B."/>
            <person name="Jiang Y."/>
            <person name="Adhikari A."/>
            <person name="Zheng C.-J."/>
            <person name="Schuster L."/>
            <person name="Cowan T.M."/>
            <person name="Smanski M.J."/>
            <person name="Chevrette M.G."/>
            <person name="De Carvalho L.P.S."/>
            <person name="Shen B."/>
        </authorList>
    </citation>
    <scope>NUCLEOTIDE SEQUENCE [LARGE SCALE GENOMIC DNA]</scope>
    <source>
        <strain evidence="2 3">NPDC000234</strain>
    </source>
</reference>
<sequence>RPDRPAPELAAGLWPLTAWSTTARALLTRASGSRLPADRFTVFAAAVRHLLTDPVLPPELLPADWPGDELRAAYEGYRTEMGVPTGHPAD</sequence>
<evidence type="ECO:0000313" key="3">
    <source>
        <dbReference type="Proteomes" id="UP001474181"/>
    </source>
</evidence>
<comment type="caution">
    <text evidence="2">The sequence shown here is derived from an EMBL/GenBank/DDBJ whole genome shotgun (WGS) entry which is preliminary data.</text>
</comment>
<evidence type="ECO:0000313" key="2">
    <source>
        <dbReference type="EMBL" id="MER7186796.1"/>
    </source>
</evidence>
<dbReference type="PANTHER" id="PTHR30319:SF1">
    <property type="entry name" value="TRANSCRIPTIONAL REPRESSOR PAAX"/>
    <property type="match status" value="1"/>
</dbReference>
<gene>
    <name evidence="2" type="ORF">ABT404_46310</name>
</gene>
<dbReference type="Pfam" id="PF08223">
    <property type="entry name" value="PaaX_C"/>
    <property type="match status" value="1"/>
</dbReference>
<evidence type="ECO:0000259" key="1">
    <source>
        <dbReference type="Pfam" id="PF08223"/>
    </source>
</evidence>
<dbReference type="Gene3D" id="1.20.58.1460">
    <property type="match status" value="1"/>
</dbReference>
<dbReference type="InterPro" id="IPR013225">
    <property type="entry name" value="PaaX_C"/>
</dbReference>
<dbReference type="Proteomes" id="UP001474181">
    <property type="component" value="Unassembled WGS sequence"/>
</dbReference>
<keyword evidence="3" id="KW-1185">Reference proteome</keyword>
<proteinExistence type="predicted"/>
<name>A0ABV1XCR4_9ACTN</name>
<dbReference type="PANTHER" id="PTHR30319">
    <property type="entry name" value="PHENYLACETIC ACID REGULATOR-RELATED TRANSCRIPTIONAL REPRESSOR"/>
    <property type="match status" value="1"/>
</dbReference>
<protein>
    <submittedName>
        <fullName evidence="2">PaaX family transcriptional regulator C-terminal domain-containing protein</fullName>
    </submittedName>
</protein>
<feature type="domain" description="Transcriptional repressor PaaX-like C-terminal" evidence="1">
    <location>
        <begin position="36"/>
        <end position="80"/>
    </location>
</feature>